<dbReference type="GO" id="GO:0016747">
    <property type="term" value="F:acyltransferase activity, transferring groups other than amino-acyl groups"/>
    <property type="evidence" value="ECO:0007669"/>
    <property type="project" value="InterPro"/>
</dbReference>
<dbReference type="AlphaFoldDB" id="A0A382H5N2"/>
<gene>
    <name evidence="2" type="ORF">METZ01_LOCUS235299</name>
</gene>
<accession>A0A382H5N2</accession>
<dbReference type="Gene3D" id="3.40.630.30">
    <property type="match status" value="1"/>
</dbReference>
<dbReference type="SUPFAM" id="SSF55729">
    <property type="entry name" value="Acyl-CoA N-acyltransferases (Nat)"/>
    <property type="match status" value="1"/>
</dbReference>
<dbReference type="CDD" id="cd04301">
    <property type="entry name" value="NAT_SF"/>
    <property type="match status" value="1"/>
</dbReference>
<evidence type="ECO:0000313" key="2">
    <source>
        <dbReference type="EMBL" id="SVB82445.1"/>
    </source>
</evidence>
<dbReference type="Pfam" id="PF00583">
    <property type="entry name" value="Acetyltransf_1"/>
    <property type="match status" value="1"/>
</dbReference>
<dbReference type="Pfam" id="PF18014">
    <property type="entry name" value="Acetyltransf_18"/>
    <property type="match status" value="1"/>
</dbReference>
<protein>
    <recommendedName>
        <fullName evidence="1">N-acetyltransferase domain-containing protein</fullName>
    </recommendedName>
</protein>
<dbReference type="PANTHER" id="PTHR47237:SF2">
    <property type="entry name" value="BLL4206 PROTEIN"/>
    <property type="match status" value="1"/>
</dbReference>
<dbReference type="InterPro" id="IPR052729">
    <property type="entry name" value="Acyl/Acetyltrans_Enzymes"/>
</dbReference>
<sequence length="268" mass="29522">MVADVDDAVCLNEEAGWNQIAADWLFMLDHGEGTGVRSGSLVATSMLMPQGDRFAWIAMILVTSAWQRRGLAGGLMRRCMDRAQELDLVAGLDATEAGRQIYLPLGFRDIYPLSRWQADLPGGHMHEGVRFMVQDDLDTVAKFDHSVAGADRRALLKHLRDRCPEQALVLEQNGELKGFVLARDGRQATQIGPLSARSQDDALTLLDSVLSQGGSAFLDAADHQSSLVMWLTKAGFSRQRGYMRMLLKREEPLDDPAQVFLIAGPELG</sequence>
<dbReference type="PROSITE" id="PS51186">
    <property type="entry name" value="GNAT"/>
    <property type="match status" value="1"/>
</dbReference>
<reference evidence="2" key="1">
    <citation type="submission" date="2018-05" db="EMBL/GenBank/DDBJ databases">
        <authorList>
            <person name="Lanie J.A."/>
            <person name="Ng W.-L."/>
            <person name="Kazmierczak K.M."/>
            <person name="Andrzejewski T.M."/>
            <person name="Davidsen T.M."/>
            <person name="Wayne K.J."/>
            <person name="Tettelin H."/>
            <person name="Glass J.I."/>
            <person name="Rusch D."/>
            <person name="Podicherti R."/>
            <person name="Tsui H.-C.T."/>
            <person name="Winkler M.E."/>
        </authorList>
    </citation>
    <scope>NUCLEOTIDE SEQUENCE</scope>
</reference>
<dbReference type="Gene3D" id="3.40.630.90">
    <property type="match status" value="1"/>
</dbReference>
<name>A0A382H5N2_9ZZZZ</name>
<feature type="domain" description="N-acetyltransferase" evidence="1">
    <location>
        <begin position="1"/>
        <end position="127"/>
    </location>
</feature>
<dbReference type="InterPro" id="IPR016181">
    <property type="entry name" value="Acyl_CoA_acyltransferase"/>
</dbReference>
<proteinExistence type="predicted"/>
<dbReference type="InterPro" id="IPR000182">
    <property type="entry name" value="GNAT_dom"/>
</dbReference>
<dbReference type="EMBL" id="UINC01059246">
    <property type="protein sequence ID" value="SVB82445.1"/>
    <property type="molecule type" value="Genomic_DNA"/>
</dbReference>
<dbReference type="PANTHER" id="PTHR47237">
    <property type="entry name" value="SLL0310 PROTEIN"/>
    <property type="match status" value="1"/>
</dbReference>
<dbReference type="InterPro" id="IPR041496">
    <property type="entry name" value="YitH/HolE_GNAT"/>
</dbReference>
<organism evidence="2">
    <name type="scientific">marine metagenome</name>
    <dbReference type="NCBI Taxonomy" id="408172"/>
    <lineage>
        <taxon>unclassified sequences</taxon>
        <taxon>metagenomes</taxon>
        <taxon>ecological metagenomes</taxon>
    </lineage>
</organism>
<evidence type="ECO:0000259" key="1">
    <source>
        <dbReference type="PROSITE" id="PS51186"/>
    </source>
</evidence>